<evidence type="ECO:0000313" key="7">
    <source>
        <dbReference type="Proteomes" id="UP000193335"/>
    </source>
</evidence>
<dbReference type="PANTHER" id="PTHR46796:SF7">
    <property type="entry name" value="ARAC FAMILY TRANSCRIPTIONAL REGULATOR"/>
    <property type="match status" value="1"/>
</dbReference>
<dbReference type="AlphaFoldDB" id="A0A1Y2JVJ6"/>
<dbReference type="PANTHER" id="PTHR46796">
    <property type="entry name" value="HTH-TYPE TRANSCRIPTIONAL ACTIVATOR RHAS-RELATED"/>
    <property type="match status" value="1"/>
</dbReference>
<dbReference type="InterPro" id="IPR032783">
    <property type="entry name" value="AraC_lig"/>
</dbReference>
<dbReference type="InterPro" id="IPR050204">
    <property type="entry name" value="AraC_XylS_family_regulators"/>
</dbReference>
<accession>A0A1Y2JVJ6</accession>
<protein>
    <recommendedName>
        <fullName evidence="5">HTH araC/xylS-type domain-containing protein</fullName>
    </recommendedName>
</protein>
<dbReference type="InterPro" id="IPR009057">
    <property type="entry name" value="Homeodomain-like_sf"/>
</dbReference>
<gene>
    <name evidence="6" type="ORF">BSZ19_10975</name>
</gene>
<proteinExistence type="predicted"/>
<keyword evidence="3" id="KW-0804">Transcription</keyword>
<dbReference type="SUPFAM" id="SSF46689">
    <property type="entry name" value="Homeodomain-like"/>
    <property type="match status" value="2"/>
</dbReference>
<dbReference type="EMBL" id="NAFL01000227">
    <property type="protein sequence ID" value="OSJ34795.1"/>
    <property type="molecule type" value="Genomic_DNA"/>
</dbReference>
<comment type="caution">
    <text evidence="6">The sequence shown here is derived from an EMBL/GenBank/DDBJ whole genome shotgun (WGS) entry which is preliminary data.</text>
</comment>
<dbReference type="GO" id="GO:0003700">
    <property type="term" value="F:DNA-binding transcription factor activity"/>
    <property type="evidence" value="ECO:0007669"/>
    <property type="project" value="InterPro"/>
</dbReference>
<dbReference type="SMART" id="SM00342">
    <property type="entry name" value="HTH_ARAC"/>
    <property type="match status" value="1"/>
</dbReference>
<reference evidence="6 7" key="1">
    <citation type="submission" date="2017-03" db="EMBL/GenBank/DDBJ databases">
        <title>Whole genome sequences of fourteen strains of Bradyrhizobium canariense and one strain of Bradyrhizobium japonicum isolated from Lupinus (Papilionoideae: Genisteae) species in Algeria.</title>
        <authorList>
            <person name="Crovadore J."/>
            <person name="Chekireb D."/>
            <person name="Brachmann A."/>
            <person name="Chablais R."/>
            <person name="Cochard B."/>
            <person name="Lefort F."/>
        </authorList>
    </citation>
    <scope>NUCLEOTIDE SEQUENCE [LARGE SCALE GENOMIC DNA]</scope>
    <source>
        <strain evidence="6 7">UBMA197</strain>
    </source>
</reference>
<organism evidence="6 7">
    <name type="scientific">Bradyrhizobium japonicum</name>
    <dbReference type="NCBI Taxonomy" id="375"/>
    <lineage>
        <taxon>Bacteria</taxon>
        <taxon>Pseudomonadati</taxon>
        <taxon>Pseudomonadota</taxon>
        <taxon>Alphaproteobacteria</taxon>
        <taxon>Hyphomicrobiales</taxon>
        <taxon>Nitrobacteraceae</taxon>
        <taxon>Bradyrhizobium</taxon>
    </lineage>
</organism>
<dbReference type="Proteomes" id="UP000193335">
    <property type="component" value="Unassembled WGS sequence"/>
</dbReference>
<evidence type="ECO:0000256" key="4">
    <source>
        <dbReference type="SAM" id="MobiDB-lite"/>
    </source>
</evidence>
<keyword evidence="2" id="KW-0238">DNA-binding</keyword>
<dbReference type="SUPFAM" id="SSF51215">
    <property type="entry name" value="Regulatory protein AraC"/>
    <property type="match status" value="1"/>
</dbReference>
<evidence type="ECO:0000256" key="1">
    <source>
        <dbReference type="ARBA" id="ARBA00023015"/>
    </source>
</evidence>
<keyword evidence="1" id="KW-0805">Transcription regulation</keyword>
<dbReference type="InterPro" id="IPR037923">
    <property type="entry name" value="HTH-like"/>
</dbReference>
<name>A0A1Y2JVJ6_BRAJP</name>
<dbReference type="Gene3D" id="1.10.10.60">
    <property type="entry name" value="Homeodomain-like"/>
    <property type="match status" value="1"/>
</dbReference>
<evidence type="ECO:0000256" key="2">
    <source>
        <dbReference type="ARBA" id="ARBA00023125"/>
    </source>
</evidence>
<evidence type="ECO:0000256" key="3">
    <source>
        <dbReference type="ARBA" id="ARBA00023163"/>
    </source>
</evidence>
<sequence>MLKAMSTGPLMRGTARSYVRCAWLFHGMAGRLGDMSGRIKGRGMSEADAAELLKAMVPLFRIRPIFEDSCKFGGSWESLHAPNGKGWAQFHMVTRGACVVERPGLGPQRLEAGDILLLPHGDSHAVRSRTGGAIGRVTTEVRNGVRQRATVEAEVDTELLCGRFLFETSDENPLIAAVPDEIILRTAEEPLLERFRRLLIDIREELDAGRVGSEVVAADLARALFVMMLRDHLSDDASGNGTVSLLRDRMTARVVSAILNDLARDWTLDDMAAVAIASRATLVRAFQKRAGVAPMTFLSDLRLTVARKRLAGTSDPIAKIAGEVGYASEGALSKAIMRRYGMRPGALREPGPQAPVVKPDTSSPDSRS</sequence>
<feature type="domain" description="HTH araC/xylS-type" evidence="5">
    <location>
        <begin position="252"/>
        <end position="350"/>
    </location>
</feature>
<evidence type="ECO:0000313" key="6">
    <source>
        <dbReference type="EMBL" id="OSJ34795.1"/>
    </source>
</evidence>
<dbReference type="InterPro" id="IPR018060">
    <property type="entry name" value="HTH_AraC"/>
</dbReference>
<dbReference type="PROSITE" id="PS01124">
    <property type="entry name" value="HTH_ARAC_FAMILY_2"/>
    <property type="match status" value="1"/>
</dbReference>
<feature type="region of interest" description="Disordered" evidence="4">
    <location>
        <begin position="343"/>
        <end position="368"/>
    </location>
</feature>
<dbReference type="Pfam" id="PF12852">
    <property type="entry name" value="Cupin_6"/>
    <property type="match status" value="1"/>
</dbReference>
<dbReference type="Pfam" id="PF12833">
    <property type="entry name" value="HTH_18"/>
    <property type="match status" value="1"/>
</dbReference>
<dbReference type="GO" id="GO:0043565">
    <property type="term" value="F:sequence-specific DNA binding"/>
    <property type="evidence" value="ECO:0007669"/>
    <property type="project" value="InterPro"/>
</dbReference>
<evidence type="ECO:0000259" key="5">
    <source>
        <dbReference type="PROSITE" id="PS01124"/>
    </source>
</evidence>